<gene>
    <name evidence="2" type="ORF">CUT44_08815</name>
</gene>
<evidence type="ECO:0008006" key="4">
    <source>
        <dbReference type="Google" id="ProtNLM"/>
    </source>
</evidence>
<name>A0A2M8M1R1_9ACTN</name>
<dbReference type="Proteomes" id="UP000230407">
    <property type="component" value="Unassembled WGS sequence"/>
</dbReference>
<dbReference type="AlphaFoldDB" id="A0A2M8M1R1"/>
<organism evidence="2 3">
    <name type="scientific">Streptomyces carminius</name>
    <dbReference type="NCBI Taxonomy" id="2665496"/>
    <lineage>
        <taxon>Bacteria</taxon>
        <taxon>Bacillati</taxon>
        <taxon>Actinomycetota</taxon>
        <taxon>Actinomycetes</taxon>
        <taxon>Kitasatosporales</taxon>
        <taxon>Streptomycetaceae</taxon>
        <taxon>Streptomyces</taxon>
    </lineage>
</organism>
<accession>A0A2M8M1R1</accession>
<dbReference type="Gene3D" id="2.60.40.1240">
    <property type="match status" value="1"/>
</dbReference>
<comment type="caution">
    <text evidence="2">The sequence shown here is derived from an EMBL/GenBank/DDBJ whole genome shotgun (WGS) entry which is preliminary data.</text>
</comment>
<evidence type="ECO:0000313" key="3">
    <source>
        <dbReference type="Proteomes" id="UP000230407"/>
    </source>
</evidence>
<evidence type="ECO:0000256" key="1">
    <source>
        <dbReference type="ARBA" id="ARBA00022729"/>
    </source>
</evidence>
<sequence>MKAGQTVTATTEDGAAAITLLSVENTTAIGDAKADAGQQFVIYTMQVKNLGDTVWDTYWLGSPRWSGADGEAVNPVFVAGPEDPDLIPYRPFSSTPEPRPGEHVKATQVLGVPNNPGTLQFEDSEGNTQFNIAITR</sequence>
<keyword evidence="3" id="KW-1185">Reference proteome</keyword>
<reference evidence="2 3" key="1">
    <citation type="submission" date="2017-11" db="EMBL/GenBank/DDBJ databases">
        <title>Streptomyces carmine sp. nov., a novel actinomycete isolated from Sophora alopecuroides in Xinjiang, China.</title>
        <authorList>
            <person name="Wang Y."/>
            <person name="Luo X."/>
            <person name="Wan C."/>
            <person name="Zhang L."/>
        </authorList>
    </citation>
    <scope>NUCLEOTIDE SEQUENCE [LARGE SCALE GENOMIC DNA]</scope>
    <source>
        <strain evidence="2 3">TRM SA0054</strain>
    </source>
</reference>
<dbReference type="EMBL" id="PGGW01000033">
    <property type="protein sequence ID" value="PJE98143.1"/>
    <property type="molecule type" value="Genomic_DNA"/>
</dbReference>
<keyword evidence="1" id="KW-0732">Signal</keyword>
<evidence type="ECO:0000313" key="2">
    <source>
        <dbReference type="EMBL" id="PJE98143.1"/>
    </source>
</evidence>
<proteinExistence type="predicted"/>
<dbReference type="InterPro" id="IPR029050">
    <property type="entry name" value="Immunoprotect_excell_Ig-like"/>
</dbReference>
<protein>
    <recommendedName>
        <fullName evidence="4">DUF4352 domain-containing protein</fullName>
    </recommendedName>
</protein>